<keyword evidence="2" id="KW-0805">Transcription regulation</keyword>
<dbReference type="Proteomes" id="UP000502248">
    <property type="component" value="Chromosome"/>
</dbReference>
<accession>A0A7Z2VFA8</accession>
<dbReference type="PANTHER" id="PTHR30126:SF40">
    <property type="entry name" value="HTH-TYPE TRANSCRIPTIONAL REGULATOR GLTR"/>
    <property type="match status" value="1"/>
</dbReference>
<dbReference type="InterPro" id="IPR000847">
    <property type="entry name" value="LysR_HTH_N"/>
</dbReference>
<dbReference type="GO" id="GO:0003700">
    <property type="term" value="F:DNA-binding transcription factor activity"/>
    <property type="evidence" value="ECO:0007669"/>
    <property type="project" value="InterPro"/>
</dbReference>
<dbReference type="Pfam" id="PF00126">
    <property type="entry name" value="HTH_1"/>
    <property type="match status" value="1"/>
</dbReference>
<dbReference type="EMBL" id="CP051680">
    <property type="protein sequence ID" value="QJD82067.1"/>
    <property type="molecule type" value="Genomic_DNA"/>
</dbReference>
<dbReference type="InterPro" id="IPR036390">
    <property type="entry name" value="WH_DNA-bd_sf"/>
</dbReference>
<dbReference type="FunFam" id="1.10.10.10:FF:000001">
    <property type="entry name" value="LysR family transcriptional regulator"/>
    <property type="match status" value="1"/>
</dbReference>
<dbReference type="Gene3D" id="3.40.190.290">
    <property type="match status" value="1"/>
</dbReference>
<keyword evidence="4" id="KW-0804">Transcription</keyword>
<dbReference type="KEGG" id="cheb:HH215_01980"/>
<dbReference type="PANTHER" id="PTHR30126">
    <property type="entry name" value="HTH-TYPE TRANSCRIPTIONAL REGULATOR"/>
    <property type="match status" value="1"/>
</dbReference>
<dbReference type="InterPro" id="IPR036388">
    <property type="entry name" value="WH-like_DNA-bd_sf"/>
</dbReference>
<dbReference type="CDD" id="cd05466">
    <property type="entry name" value="PBP2_LTTR_substrate"/>
    <property type="match status" value="1"/>
</dbReference>
<dbReference type="Gene3D" id="1.10.10.10">
    <property type="entry name" value="Winged helix-like DNA-binding domain superfamily/Winged helix DNA-binding domain"/>
    <property type="match status" value="1"/>
</dbReference>
<evidence type="ECO:0000259" key="5">
    <source>
        <dbReference type="PROSITE" id="PS50931"/>
    </source>
</evidence>
<dbReference type="PRINTS" id="PR00039">
    <property type="entry name" value="HTHLYSR"/>
</dbReference>
<evidence type="ECO:0000256" key="3">
    <source>
        <dbReference type="ARBA" id="ARBA00023125"/>
    </source>
</evidence>
<evidence type="ECO:0000313" key="6">
    <source>
        <dbReference type="EMBL" id="QJD82067.1"/>
    </source>
</evidence>
<dbReference type="AlphaFoldDB" id="A0A7Z2VFA8"/>
<gene>
    <name evidence="6" type="ORF">HH215_01980</name>
</gene>
<organism evidence="6 7">
    <name type="scientific">Cohnella herbarum</name>
    <dbReference type="NCBI Taxonomy" id="2728023"/>
    <lineage>
        <taxon>Bacteria</taxon>
        <taxon>Bacillati</taxon>
        <taxon>Bacillota</taxon>
        <taxon>Bacilli</taxon>
        <taxon>Bacillales</taxon>
        <taxon>Paenibacillaceae</taxon>
        <taxon>Cohnella</taxon>
    </lineage>
</organism>
<dbReference type="Pfam" id="PF03466">
    <property type="entry name" value="LysR_substrate"/>
    <property type="match status" value="1"/>
</dbReference>
<keyword evidence="3" id="KW-0238">DNA-binding</keyword>
<dbReference type="SUPFAM" id="SSF53850">
    <property type="entry name" value="Periplasmic binding protein-like II"/>
    <property type="match status" value="1"/>
</dbReference>
<evidence type="ECO:0000256" key="1">
    <source>
        <dbReference type="ARBA" id="ARBA00009437"/>
    </source>
</evidence>
<keyword evidence="7" id="KW-1185">Reference proteome</keyword>
<dbReference type="GO" id="GO:0000976">
    <property type="term" value="F:transcription cis-regulatory region binding"/>
    <property type="evidence" value="ECO:0007669"/>
    <property type="project" value="TreeGrafter"/>
</dbReference>
<dbReference type="SUPFAM" id="SSF46785">
    <property type="entry name" value="Winged helix' DNA-binding domain"/>
    <property type="match status" value="1"/>
</dbReference>
<name>A0A7Z2VFA8_9BACL</name>
<evidence type="ECO:0000313" key="7">
    <source>
        <dbReference type="Proteomes" id="UP000502248"/>
    </source>
</evidence>
<dbReference type="RefSeq" id="WP_169278372.1">
    <property type="nucleotide sequence ID" value="NZ_CP051680.1"/>
</dbReference>
<proteinExistence type="inferred from homology"/>
<evidence type="ECO:0000256" key="4">
    <source>
        <dbReference type="ARBA" id="ARBA00023163"/>
    </source>
</evidence>
<dbReference type="PROSITE" id="PS50931">
    <property type="entry name" value="HTH_LYSR"/>
    <property type="match status" value="1"/>
</dbReference>
<feature type="domain" description="HTH lysR-type" evidence="5">
    <location>
        <begin position="1"/>
        <end position="58"/>
    </location>
</feature>
<comment type="similarity">
    <text evidence="1">Belongs to the LysR transcriptional regulatory family.</text>
</comment>
<protein>
    <submittedName>
        <fullName evidence="6">LysR family transcriptional regulator</fullName>
    </submittedName>
</protein>
<evidence type="ECO:0000256" key="2">
    <source>
        <dbReference type="ARBA" id="ARBA00023015"/>
    </source>
</evidence>
<reference evidence="6 7" key="1">
    <citation type="submission" date="2020-04" db="EMBL/GenBank/DDBJ databases">
        <title>Genome sequencing of novel species.</title>
        <authorList>
            <person name="Heo J."/>
            <person name="Kim S.-J."/>
            <person name="Kim J.-S."/>
            <person name="Hong S.-B."/>
            <person name="Kwon S.-W."/>
        </authorList>
    </citation>
    <scope>NUCLEOTIDE SEQUENCE [LARGE SCALE GENOMIC DNA]</scope>
    <source>
        <strain evidence="6 7">MFER-1</strain>
    </source>
</reference>
<sequence length="308" mass="34298">MDIRAINTFHHVVRSGSFLRAAEQLNYSQSSVTMQIQKLESTLGLPLFDRSRRTVRLTDAGNLFYEKSLKILQDIEALQTSLIAVHSGESGSVRIGVVEPTASFRLPMIVKSFLANYPNIRISIEIAPTTVLCERIRKGDLDFAIGTPPLPGTDIHFEPIFEEPFVALMATEHPLAALEVITIADLQKHRLLITGENCPYRMKLGTILHDTGTDSLDTMEIGSISALKYYAQIGLGVALVPLIALCPMPEGTVYRQVNHKDIDLTCGMLCYSPDLKPNSACRIFYDFVLESLKSRIKYIEPLPEMSML</sequence>
<dbReference type="InterPro" id="IPR005119">
    <property type="entry name" value="LysR_subst-bd"/>
</dbReference>